<dbReference type="Proteomes" id="UP001056120">
    <property type="component" value="Linkage Group LG05"/>
</dbReference>
<reference evidence="1 2" key="2">
    <citation type="journal article" date="2022" name="Mol. Ecol. Resour.">
        <title>The genomes of chicory, endive, great burdock and yacon provide insights into Asteraceae paleo-polyploidization history and plant inulin production.</title>
        <authorList>
            <person name="Fan W."/>
            <person name="Wang S."/>
            <person name="Wang H."/>
            <person name="Wang A."/>
            <person name="Jiang F."/>
            <person name="Liu H."/>
            <person name="Zhao H."/>
            <person name="Xu D."/>
            <person name="Zhang Y."/>
        </authorList>
    </citation>
    <scope>NUCLEOTIDE SEQUENCE [LARGE SCALE GENOMIC DNA]</scope>
    <source>
        <strain evidence="2">cv. Yunnan</strain>
        <tissue evidence="1">Leaves</tissue>
    </source>
</reference>
<proteinExistence type="predicted"/>
<accession>A0ACB9J8W2</accession>
<sequence length="335" mass="37745">MEEMYGFHSTSSYTISPENNLISPPENLAFHSSVDHYWPFCGSDDLLSVAASVVTDAVSIETTPKQIILPRRRINRQRAQPKSNGVVVVGDGDDDEDEDASGDTIKERIASHPSFSKLLDAYIDCQKVGAPPEIACLLDDIRQENDVRKRNATASTSLGADPELDEFMETFCLLLMKYKSDLTRPFDEATTFLRNIETQLRNLSIDEGGISSEEEVSRGETGSAHMSQELKDTLLRKFGGRIGSLKHQFTKKKKKGKLPKEARQTLLDWWNSHYKWPYPTEGDKISLAEATGLDPKQINNWFINQRKRHWKPSEEVQLAIMGGLPAVPGHYIYDD</sequence>
<dbReference type="EMBL" id="CM042022">
    <property type="protein sequence ID" value="KAI3816787.1"/>
    <property type="molecule type" value="Genomic_DNA"/>
</dbReference>
<protein>
    <submittedName>
        <fullName evidence="1">Uncharacterized protein</fullName>
    </submittedName>
</protein>
<name>A0ACB9J8W2_9ASTR</name>
<evidence type="ECO:0000313" key="1">
    <source>
        <dbReference type="EMBL" id="KAI3816787.1"/>
    </source>
</evidence>
<reference evidence="2" key="1">
    <citation type="journal article" date="2022" name="Mol. Ecol. Resour.">
        <title>The genomes of chicory, endive, great burdock and yacon provide insights into Asteraceae palaeo-polyploidization history and plant inulin production.</title>
        <authorList>
            <person name="Fan W."/>
            <person name="Wang S."/>
            <person name="Wang H."/>
            <person name="Wang A."/>
            <person name="Jiang F."/>
            <person name="Liu H."/>
            <person name="Zhao H."/>
            <person name="Xu D."/>
            <person name="Zhang Y."/>
        </authorList>
    </citation>
    <scope>NUCLEOTIDE SEQUENCE [LARGE SCALE GENOMIC DNA]</scope>
    <source>
        <strain evidence="2">cv. Yunnan</strain>
    </source>
</reference>
<organism evidence="1 2">
    <name type="scientific">Smallanthus sonchifolius</name>
    <dbReference type="NCBI Taxonomy" id="185202"/>
    <lineage>
        <taxon>Eukaryota</taxon>
        <taxon>Viridiplantae</taxon>
        <taxon>Streptophyta</taxon>
        <taxon>Embryophyta</taxon>
        <taxon>Tracheophyta</taxon>
        <taxon>Spermatophyta</taxon>
        <taxon>Magnoliopsida</taxon>
        <taxon>eudicotyledons</taxon>
        <taxon>Gunneridae</taxon>
        <taxon>Pentapetalae</taxon>
        <taxon>asterids</taxon>
        <taxon>campanulids</taxon>
        <taxon>Asterales</taxon>
        <taxon>Asteraceae</taxon>
        <taxon>Asteroideae</taxon>
        <taxon>Heliantheae alliance</taxon>
        <taxon>Millerieae</taxon>
        <taxon>Smallanthus</taxon>
    </lineage>
</organism>
<gene>
    <name evidence="1" type="ORF">L1987_16492</name>
</gene>
<comment type="caution">
    <text evidence="1">The sequence shown here is derived from an EMBL/GenBank/DDBJ whole genome shotgun (WGS) entry which is preliminary data.</text>
</comment>
<evidence type="ECO:0000313" key="2">
    <source>
        <dbReference type="Proteomes" id="UP001056120"/>
    </source>
</evidence>
<keyword evidence="2" id="KW-1185">Reference proteome</keyword>